<dbReference type="PANTHER" id="PTHR23095:SF17">
    <property type="entry name" value="PARANEOPLASTIC ANTIGEN MA1"/>
    <property type="match status" value="1"/>
</dbReference>
<dbReference type="PANTHER" id="PTHR23095">
    <property type="entry name" value="PARANEOPLASTIC ANTIGEN"/>
    <property type="match status" value="1"/>
</dbReference>
<dbReference type="InterPro" id="IPR048271">
    <property type="entry name" value="PNMA_N"/>
</dbReference>
<feature type="domain" description="Paraneoplastic antigen Ma-like N-terminal" evidence="1">
    <location>
        <begin position="1"/>
        <end position="48"/>
    </location>
</feature>
<dbReference type="Proteomes" id="UP000291020">
    <property type="component" value="Unassembled WGS sequence"/>
</dbReference>
<dbReference type="Pfam" id="PF20846">
    <property type="entry name" value="PNMA_N"/>
    <property type="match status" value="1"/>
</dbReference>
<dbReference type="AlphaFoldDB" id="A0A452IF00"/>
<evidence type="ECO:0000259" key="1">
    <source>
        <dbReference type="Pfam" id="PF20846"/>
    </source>
</evidence>
<keyword evidence="3" id="KW-1185">Reference proteome</keyword>
<reference evidence="3" key="1">
    <citation type="journal article" date="2017" name="PLoS ONE">
        <title>The Agassiz's desert tortoise genome provides a resource for the conservation of a threatened species.</title>
        <authorList>
            <person name="Tollis M."/>
            <person name="DeNardo D.F."/>
            <person name="Cornelius J.A."/>
            <person name="Dolby G.A."/>
            <person name="Edwards T."/>
            <person name="Henen B.T."/>
            <person name="Karl A.E."/>
            <person name="Murphy R.W."/>
            <person name="Kusumi K."/>
        </authorList>
    </citation>
    <scope>NUCLEOTIDE SEQUENCE [LARGE SCALE GENOMIC DNA]</scope>
</reference>
<reference evidence="2" key="3">
    <citation type="submission" date="2025-09" db="UniProtKB">
        <authorList>
            <consortium name="Ensembl"/>
        </authorList>
    </citation>
    <scope>IDENTIFICATION</scope>
</reference>
<name>A0A452IF00_9SAUR</name>
<evidence type="ECO:0000313" key="2">
    <source>
        <dbReference type="Ensembl" id="ENSGAGP00000026070.1"/>
    </source>
</evidence>
<organism evidence="2 3">
    <name type="scientific">Gopherus agassizii</name>
    <name type="common">Agassiz's desert tortoise</name>
    <dbReference type="NCBI Taxonomy" id="38772"/>
    <lineage>
        <taxon>Eukaryota</taxon>
        <taxon>Metazoa</taxon>
        <taxon>Chordata</taxon>
        <taxon>Craniata</taxon>
        <taxon>Vertebrata</taxon>
        <taxon>Euteleostomi</taxon>
        <taxon>Archelosauria</taxon>
        <taxon>Testudinata</taxon>
        <taxon>Testudines</taxon>
        <taxon>Cryptodira</taxon>
        <taxon>Durocryptodira</taxon>
        <taxon>Testudinoidea</taxon>
        <taxon>Testudinidae</taxon>
        <taxon>Gopherus</taxon>
    </lineage>
</organism>
<dbReference type="STRING" id="38772.ENSGAGP00000026070"/>
<accession>A0A452IF00</accession>
<reference evidence="2" key="2">
    <citation type="submission" date="2025-08" db="UniProtKB">
        <authorList>
            <consortium name="Ensembl"/>
        </authorList>
    </citation>
    <scope>IDENTIFICATION</scope>
</reference>
<evidence type="ECO:0000313" key="3">
    <source>
        <dbReference type="Proteomes" id="UP000291020"/>
    </source>
</evidence>
<dbReference type="InterPro" id="IPR026523">
    <property type="entry name" value="PNMA"/>
</dbReference>
<protein>
    <recommendedName>
        <fullName evidence="1">Paraneoplastic antigen Ma-like N-terminal domain-containing protein</fullName>
    </recommendedName>
</protein>
<proteinExistence type="predicted"/>
<dbReference type="Ensembl" id="ENSGAGT00000029648.1">
    <property type="protein sequence ID" value="ENSGAGP00000026070.1"/>
    <property type="gene ID" value="ENSGAGG00000019044.1"/>
</dbReference>
<sequence length="80" mass="8696">MALHLLEDWCKGMNVDPRNCLLVMGVPEAFNEGSLESVLRPATGCLSKEDGAFAVLCEFPLNCIRLGLFSQVVSGAVIWL</sequence>